<dbReference type="GO" id="GO:0003824">
    <property type="term" value="F:catalytic activity"/>
    <property type="evidence" value="ECO:0007669"/>
    <property type="project" value="InterPro"/>
</dbReference>
<proteinExistence type="predicted"/>
<sequence>MSSDSPTSAPAPDHGGRRAFMERAIEVAKLSPPAANKFCVGAVLVDADTNEELSTGYSLEYPRDYKGDPGTTHAEQCCFIKIADKHGLPEERIHEVLPPNAALYTTMEPCNERLSGNMTCATRILRLKSAVRTVYAGIREPGTFIANNDGQQRLEKEGVKVFSPAFPDMVEEITRVSLAGHPNQSTEDASK</sequence>
<dbReference type="OMA" id="PTKFCVG"/>
<dbReference type="VEuPathDB" id="FungiDB:MAPG_09309"/>
<organism evidence="3 4">
    <name type="scientific">Magnaporthiopsis poae (strain ATCC 64411 / 73-15)</name>
    <name type="common">Kentucky bluegrass fungus</name>
    <name type="synonym">Magnaporthe poae</name>
    <dbReference type="NCBI Taxonomy" id="644358"/>
    <lineage>
        <taxon>Eukaryota</taxon>
        <taxon>Fungi</taxon>
        <taxon>Dikarya</taxon>
        <taxon>Ascomycota</taxon>
        <taxon>Pezizomycotina</taxon>
        <taxon>Sordariomycetes</taxon>
        <taxon>Sordariomycetidae</taxon>
        <taxon>Magnaporthales</taxon>
        <taxon>Magnaporthaceae</taxon>
        <taxon>Magnaporthiopsis</taxon>
    </lineage>
</organism>
<dbReference type="PROSITE" id="PS51747">
    <property type="entry name" value="CYT_DCMP_DEAMINASES_2"/>
    <property type="match status" value="1"/>
</dbReference>
<evidence type="ECO:0000259" key="1">
    <source>
        <dbReference type="PROSITE" id="PS51747"/>
    </source>
</evidence>
<reference evidence="3" key="4">
    <citation type="journal article" date="2015" name="G3 (Bethesda)">
        <title>Genome sequences of three phytopathogenic species of the Magnaporthaceae family of fungi.</title>
        <authorList>
            <person name="Okagaki L.H."/>
            <person name="Nunes C.C."/>
            <person name="Sailsbery J."/>
            <person name="Clay B."/>
            <person name="Brown D."/>
            <person name="John T."/>
            <person name="Oh Y."/>
            <person name="Young N."/>
            <person name="Fitzgerald M."/>
            <person name="Haas B.J."/>
            <person name="Zeng Q."/>
            <person name="Young S."/>
            <person name="Adiconis X."/>
            <person name="Fan L."/>
            <person name="Levin J.Z."/>
            <person name="Mitchell T.K."/>
            <person name="Okubara P.A."/>
            <person name="Farman M.L."/>
            <person name="Kohn L.M."/>
            <person name="Birren B."/>
            <person name="Ma L.-J."/>
            <person name="Dean R.A."/>
        </authorList>
    </citation>
    <scope>NUCLEOTIDE SEQUENCE</scope>
    <source>
        <strain evidence="3">ATCC 64411 / 73-15</strain>
    </source>
</reference>
<dbReference type="GO" id="GO:0006139">
    <property type="term" value="P:nucleobase-containing compound metabolic process"/>
    <property type="evidence" value="ECO:0007669"/>
    <property type="project" value="UniProtKB-ARBA"/>
</dbReference>
<dbReference type="Pfam" id="PF18785">
    <property type="entry name" value="Inv-AAD"/>
    <property type="match status" value="1"/>
</dbReference>
<reference evidence="2" key="2">
    <citation type="submission" date="2010-05" db="EMBL/GenBank/DDBJ databases">
        <title>The Genome Sequence of Magnaporthe poae strain ATCC 64411.</title>
        <authorList>
            <consortium name="The Broad Institute Genome Sequencing Platform"/>
            <consortium name="Broad Institute Genome Sequencing Center for Infectious Disease"/>
            <person name="Ma L.-J."/>
            <person name="Dead R."/>
            <person name="Young S."/>
            <person name="Zeng Q."/>
            <person name="Koehrsen M."/>
            <person name="Alvarado L."/>
            <person name="Berlin A."/>
            <person name="Chapman S.B."/>
            <person name="Chen Z."/>
            <person name="Freedman E."/>
            <person name="Gellesch M."/>
            <person name="Goldberg J."/>
            <person name="Griggs A."/>
            <person name="Gujja S."/>
            <person name="Heilman E.R."/>
            <person name="Heiman D."/>
            <person name="Hepburn T."/>
            <person name="Howarth C."/>
            <person name="Jen D."/>
            <person name="Larson L."/>
            <person name="Mehta T."/>
            <person name="Neiman D."/>
            <person name="Pearson M."/>
            <person name="Roberts A."/>
            <person name="Saif S."/>
            <person name="Shea T."/>
            <person name="Shenoy N."/>
            <person name="Sisk P."/>
            <person name="Stolte C."/>
            <person name="Sykes S."/>
            <person name="Walk T."/>
            <person name="White J."/>
            <person name="Yandava C."/>
            <person name="Haas B."/>
            <person name="Nusbaum C."/>
            <person name="Birren B."/>
        </authorList>
    </citation>
    <scope>NUCLEOTIDE SEQUENCE</scope>
    <source>
        <strain evidence="2">ATCC 64411</strain>
    </source>
</reference>
<evidence type="ECO:0000313" key="3">
    <source>
        <dbReference type="EnsemblFungi" id="MAPG_09309T0"/>
    </source>
</evidence>
<reference evidence="2" key="3">
    <citation type="submission" date="2011-03" db="EMBL/GenBank/DDBJ databases">
        <title>Annotation of Magnaporthe poae ATCC 64411.</title>
        <authorList>
            <person name="Ma L.-J."/>
            <person name="Dead R."/>
            <person name="Young S.K."/>
            <person name="Zeng Q."/>
            <person name="Gargeya S."/>
            <person name="Fitzgerald M."/>
            <person name="Haas B."/>
            <person name="Abouelleil A."/>
            <person name="Alvarado L."/>
            <person name="Arachchi H.M."/>
            <person name="Berlin A."/>
            <person name="Brown A."/>
            <person name="Chapman S.B."/>
            <person name="Chen Z."/>
            <person name="Dunbar C."/>
            <person name="Freedman E."/>
            <person name="Gearin G."/>
            <person name="Gellesch M."/>
            <person name="Goldberg J."/>
            <person name="Griggs A."/>
            <person name="Gujja S."/>
            <person name="Heiman D."/>
            <person name="Howarth C."/>
            <person name="Larson L."/>
            <person name="Lui A."/>
            <person name="MacDonald P.J.P."/>
            <person name="Mehta T."/>
            <person name="Montmayeur A."/>
            <person name="Murphy C."/>
            <person name="Neiman D."/>
            <person name="Pearson M."/>
            <person name="Priest M."/>
            <person name="Roberts A."/>
            <person name="Saif S."/>
            <person name="Shea T."/>
            <person name="Shenoy N."/>
            <person name="Sisk P."/>
            <person name="Stolte C."/>
            <person name="Sykes S."/>
            <person name="Yandava C."/>
            <person name="Wortman J."/>
            <person name="Nusbaum C."/>
            <person name="Birren B."/>
        </authorList>
    </citation>
    <scope>NUCLEOTIDE SEQUENCE</scope>
    <source>
        <strain evidence="2">ATCC 64411</strain>
    </source>
</reference>
<name>A0A0C4E9L4_MAGP6</name>
<dbReference type="SUPFAM" id="SSF53927">
    <property type="entry name" value="Cytidine deaminase-like"/>
    <property type="match status" value="1"/>
</dbReference>
<dbReference type="AlphaFoldDB" id="A0A0C4E9L4"/>
<reference evidence="3" key="5">
    <citation type="submission" date="2015-06" db="UniProtKB">
        <authorList>
            <consortium name="EnsemblFungi"/>
        </authorList>
    </citation>
    <scope>IDENTIFICATION</scope>
    <source>
        <strain evidence="3">ATCC 64411</strain>
    </source>
</reference>
<protein>
    <recommendedName>
        <fullName evidence="1">CMP/dCMP-type deaminase domain-containing protein</fullName>
    </recommendedName>
</protein>
<dbReference type="STRING" id="644358.A0A0C4E9L4"/>
<dbReference type="EMBL" id="ADBL01002278">
    <property type="status" value="NOT_ANNOTATED_CDS"/>
    <property type="molecule type" value="Genomic_DNA"/>
</dbReference>
<evidence type="ECO:0000313" key="2">
    <source>
        <dbReference type="EMBL" id="KLU90346.1"/>
    </source>
</evidence>
<feature type="domain" description="CMP/dCMP-type deaminase" evidence="1">
    <location>
        <begin position="15"/>
        <end position="147"/>
    </location>
</feature>
<dbReference type="Gene3D" id="3.40.140.10">
    <property type="entry name" value="Cytidine Deaminase, domain 2"/>
    <property type="match status" value="1"/>
</dbReference>
<dbReference type="InterPro" id="IPR016193">
    <property type="entry name" value="Cytidine_deaminase-like"/>
</dbReference>
<dbReference type="InterPro" id="IPR002125">
    <property type="entry name" value="CMP_dCMP_dom"/>
</dbReference>
<dbReference type="EnsemblFungi" id="MAPG_09309T0">
    <property type="protein sequence ID" value="MAPG_09309T0"/>
    <property type="gene ID" value="MAPG_09309"/>
</dbReference>
<evidence type="ECO:0000313" key="4">
    <source>
        <dbReference type="Proteomes" id="UP000011715"/>
    </source>
</evidence>
<gene>
    <name evidence="2" type="ORF">MAPG_09309</name>
</gene>
<keyword evidence="4" id="KW-1185">Reference proteome</keyword>
<reference evidence="4" key="1">
    <citation type="submission" date="2010-05" db="EMBL/GenBank/DDBJ databases">
        <title>The genome sequence of Magnaporthe poae strain ATCC 64411.</title>
        <authorList>
            <person name="Ma L.-J."/>
            <person name="Dead R."/>
            <person name="Young S."/>
            <person name="Zeng Q."/>
            <person name="Koehrsen M."/>
            <person name="Alvarado L."/>
            <person name="Berlin A."/>
            <person name="Chapman S.B."/>
            <person name="Chen Z."/>
            <person name="Freedman E."/>
            <person name="Gellesch M."/>
            <person name="Goldberg J."/>
            <person name="Griggs A."/>
            <person name="Gujja S."/>
            <person name="Heilman E.R."/>
            <person name="Heiman D."/>
            <person name="Hepburn T."/>
            <person name="Howarth C."/>
            <person name="Jen D."/>
            <person name="Larson L."/>
            <person name="Mehta T."/>
            <person name="Neiman D."/>
            <person name="Pearson M."/>
            <person name="Roberts A."/>
            <person name="Saif S."/>
            <person name="Shea T."/>
            <person name="Shenoy N."/>
            <person name="Sisk P."/>
            <person name="Stolte C."/>
            <person name="Sykes S."/>
            <person name="Walk T."/>
            <person name="White J."/>
            <person name="Yandava C."/>
            <person name="Haas B."/>
            <person name="Nusbaum C."/>
            <person name="Birren B."/>
        </authorList>
    </citation>
    <scope>NUCLEOTIDE SEQUENCE [LARGE SCALE GENOMIC DNA]</scope>
    <source>
        <strain evidence="4">ATCC 64411 / 73-15</strain>
    </source>
</reference>
<dbReference type="OrthoDB" id="252265at2759"/>
<dbReference type="eggNOG" id="KOG1018">
    <property type="taxonomic scope" value="Eukaryota"/>
</dbReference>
<dbReference type="EMBL" id="GL876974">
    <property type="protein sequence ID" value="KLU90346.1"/>
    <property type="molecule type" value="Genomic_DNA"/>
</dbReference>
<dbReference type="Proteomes" id="UP000011715">
    <property type="component" value="Unassembled WGS sequence"/>
</dbReference>
<accession>A0A0C4E9L4</accession>